<reference evidence="2 3" key="1">
    <citation type="journal article" date="2015" name="PLoS Pathog.">
        <title>Leptomonas seymouri: Adaptations to the Dixenous Life Cycle Analyzed by Genome Sequencing, Transcriptome Profiling and Co-infection with Leishmania donovani.</title>
        <authorList>
            <person name="Kraeva N."/>
            <person name="Butenko A."/>
            <person name="Hlavacova J."/>
            <person name="Kostygov A."/>
            <person name="Myskova J."/>
            <person name="Grybchuk D."/>
            <person name="Lestinova T."/>
            <person name="Votypka J."/>
            <person name="Volf P."/>
            <person name="Opperdoes F."/>
            <person name="Flegontov P."/>
            <person name="Lukes J."/>
            <person name="Yurchenko V."/>
        </authorList>
    </citation>
    <scope>NUCLEOTIDE SEQUENCE [LARGE SCALE GENOMIC DNA]</scope>
    <source>
        <strain evidence="2 3">ATCC 30220</strain>
    </source>
</reference>
<name>A0A0N1HSS6_LEPSE</name>
<keyword evidence="1" id="KW-0812">Transmembrane</keyword>
<evidence type="ECO:0000313" key="3">
    <source>
        <dbReference type="Proteomes" id="UP000038009"/>
    </source>
</evidence>
<accession>A0A0N1HSS6</accession>
<sequence length="246" mass="26638">MRWNTSRDTSMASTTTLRPGSVSTMSAAARAASVAPCTAIPTSARFSAGASFTPSPVMAHVKPRWRSVSTIMNLCSGNTCANPPTESIMSLYFSPRSSGRSFASLIFGSLSAVRMFGSRFSMRHISFAISTWSPVIIFTSTPYSLLRRIVSFVSGRGGSRKVRMPAMCRRPCRSVFATARQRIPRAARLSMMSTTWSLISSWLCTICRITCGAPFVTVNFSCVRLSTSVAAVRFVVGSNGTNSSCW</sequence>
<dbReference type="EMBL" id="LJSK01000677">
    <property type="protein sequence ID" value="KPI82618.1"/>
    <property type="molecule type" value="Genomic_DNA"/>
</dbReference>
<dbReference type="OrthoDB" id="10255091at2759"/>
<organism evidence="2 3">
    <name type="scientific">Leptomonas seymouri</name>
    <dbReference type="NCBI Taxonomy" id="5684"/>
    <lineage>
        <taxon>Eukaryota</taxon>
        <taxon>Discoba</taxon>
        <taxon>Euglenozoa</taxon>
        <taxon>Kinetoplastea</taxon>
        <taxon>Metakinetoplastina</taxon>
        <taxon>Trypanosomatida</taxon>
        <taxon>Trypanosomatidae</taxon>
        <taxon>Leishmaniinae</taxon>
        <taxon>Leptomonas</taxon>
    </lineage>
</organism>
<comment type="caution">
    <text evidence="2">The sequence shown here is derived from an EMBL/GenBank/DDBJ whole genome shotgun (WGS) entry which is preliminary data.</text>
</comment>
<dbReference type="AlphaFoldDB" id="A0A0N1HSS6"/>
<proteinExistence type="predicted"/>
<evidence type="ECO:0000313" key="2">
    <source>
        <dbReference type="EMBL" id="KPI82618.1"/>
    </source>
</evidence>
<gene>
    <name evidence="2" type="ORF">ABL78_8373</name>
</gene>
<protein>
    <submittedName>
        <fullName evidence="2">Uncharacterized protein</fullName>
    </submittedName>
</protein>
<evidence type="ECO:0000256" key="1">
    <source>
        <dbReference type="SAM" id="Phobius"/>
    </source>
</evidence>
<dbReference type="Proteomes" id="UP000038009">
    <property type="component" value="Unassembled WGS sequence"/>
</dbReference>
<keyword evidence="3" id="KW-1185">Reference proteome</keyword>
<feature type="transmembrane region" description="Helical" evidence="1">
    <location>
        <begin position="127"/>
        <end position="146"/>
    </location>
</feature>
<dbReference type="VEuPathDB" id="TriTrypDB:Lsey_0678_0020"/>
<keyword evidence="1" id="KW-1133">Transmembrane helix</keyword>
<keyword evidence="1" id="KW-0472">Membrane</keyword>